<evidence type="ECO:0000313" key="2">
    <source>
        <dbReference type="EMBL" id="KMW67345.1"/>
    </source>
</evidence>
<dbReference type="EMBL" id="GG749421">
    <property type="protein sequence ID" value="KMW67345.1"/>
    <property type="molecule type" value="Genomic_DNA"/>
</dbReference>
<sequence length="83" mass="9370">MLGDLPKAMNNQWEKWGLRAILIRLFLFSFFSFFFGFSPHSLPLPLPCISLLRSHCLPFPPLLPPAPPLKIPLKLARGVNSPC</sequence>
<protein>
    <submittedName>
        <fullName evidence="2">Uncharacterized protein</fullName>
    </submittedName>
</protein>
<dbReference type="Proteomes" id="UP000007802">
    <property type="component" value="Unassembled WGS sequence"/>
</dbReference>
<proteinExistence type="predicted"/>
<keyword evidence="1" id="KW-0472">Membrane</keyword>
<keyword evidence="1" id="KW-0812">Transmembrane</keyword>
<organism evidence="2">
    <name type="scientific">Ajellomyces dermatitidis (strain ATCC 18188 / CBS 674.68)</name>
    <name type="common">Blastomyces dermatitidis</name>
    <dbReference type="NCBI Taxonomy" id="653446"/>
    <lineage>
        <taxon>Eukaryota</taxon>
        <taxon>Fungi</taxon>
        <taxon>Dikarya</taxon>
        <taxon>Ascomycota</taxon>
        <taxon>Pezizomycotina</taxon>
        <taxon>Eurotiomycetes</taxon>
        <taxon>Eurotiomycetidae</taxon>
        <taxon>Onygenales</taxon>
        <taxon>Ajellomycetaceae</taxon>
        <taxon>Blastomyces</taxon>
    </lineage>
</organism>
<reference evidence="2" key="1">
    <citation type="submission" date="2010-03" db="EMBL/GenBank/DDBJ databases">
        <title>Annotation of Blastomyces dermatitidis strain ATCC 18188.</title>
        <authorList>
            <consortium name="The Broad Institute Genome Sequencing Platform"/>
            <consortium name="Broad Institute Genome Sequencing Center for Infectious Disease."/>
            <person name="Cuomo C."/>
            <person name="Klein B."/>
            <person name="Sullivan T."/>
            <person name="Heitman J."/>
            <person name="Young S."/>
            <person name="Zeng Q."/>
            <person name="Gargeya S."/>
            <person name="Alvarado L."/>
            <person name="Berlin A.M."/>
            <person name="Chapman S.B."/>
            <person name="Chen Z."/>
            <person name="Freedman E."/>
            <person name="Gellesch M."/>
            <person name="Goldberg J."/>
            <person name="Griggs A."/>
            <person name="Gujja S."/>
            <person name="Heilman E."/>
            <person name="Heiman D."/>
            <person name="Howarth C."/>
            <person name="Mehta T."/>
            <person name="Neiman D."/>
            <person name="Pearson M."/>
            <person name="Roberts A."/>
            <person name="Saif S."/>
            <person name="Shea T."/>
            <person name="Shenoy N."/>
            <person name="Sisk P."/>
            <person name="Stolte C."/>
            <person name="Sykes S."/>
            <person name="White J."/>
            <person name="Yandava C."/>
            <person name="Haas B."/>
            <person name="Nusbaum C."/>
            <person name="Birren B."/>
        </authorList>
    </citation>
    <scope>NUCLEOTIDE SEQUENCE</scope>
    <source>
        <strain evidence="2">ATCC 18188</strain>
    </source>
</reference>
<name>A0A0J9EQ57_AJEDA</name>
<feature type="transmembrane region" description="Helical" evidence="1">
    <location>
        <begin position="21"/>
        <end position="37"/>
    </location>
</feature>
<keyword evidence="1" id="KW-1133">Transmembrane helix</keyword>
<gene>
    <name evidence="2" type="ORF">BDDG_12060</name>
</gene>
<evidence type="ECO:0000256" key="1">
    <source>
        <dbReference type="SAM" id="Phobius"/>
    </source>
</evidence>
<accession>A0A0J9EQ57</accession>
<dbReference type="AlphaFoldDB" id="A0A0J9EQ57"/>